<evidence type="ECO:0000256" key="1">
    <source>
        <dbReference type="SAM" id="MobiDB-lite"/>
    </source>
</evidence>
<feature type="compositionally biased region" description="Polar residues" evidence="1">
    <location>
        <begin position="393"/>
        <end position="412"/>
    </location>
</feature>
<protein>
    <submittedName>
        <fullName evidence="2">Uncharacterized protein</fullName>
    </submittedName>
</protein>
<gene>
    <name evidence="2" type="ORF">niasHS_002292</name>
</gene>
<dbReference type="EMBL" id="JBICCN010000015">
    <property type="protein sequence ID" value="KAL3103106.1"/>
    <property type="molecule type" value="Genomic_DNA"/>
</dbReference>
<feature type="compositionally biased region" description="Basic and acidic residues" evidence="1">
    <location>
        <begin position="413"/>
        <end position="424"/>
    </location>
</feature>
<organism evidence="2 3">
    <name type="scientific">Heterodera schachtii</name>
    <name type="common">Sugarbeet cyst nematode worm</name>
    <name type="synonym">Tylenchus schachtii</name>
    <dbReference type="NCBI Taxonomy" id="97005"/>
    <lineage>
        <taxon>Eukaryota</taxon>
        <taxon>Metazoa</taxon>
        <taxon>Ecdysozoa</taxon>
        <taxon>Nematoda</taxon>
        <taxon>Chromadorea</taxon>
        <taxon>Rhabditida</taxon>
        <taxon>Tylenchina</taxon>
        <taxon>Tylenchomorpha</taxon>
        <taxon>Tylenchoidea</taxon>
        <taxon>Heteroderidae</taxon>
        <taxon>Heteroderinae</taxon>
        <taxon>Heterodera</taxon>
    </lineage>
</organism>
<dbReference type="AlphaFoldDB" id="A0ABD2KJS7"/>
<feature type="compositionally biased region" description="Gly residues" evidence="1">
    <location>
        <begin position="247"/>
        <end position="268"/>
    </location>
</feature>
<sequence>MLAVISGAHSAAPPAAIALPPPSIDRSHGTSPPAMCGCISMSVRDLSQERMASQERETPFSGYGDRVGSGVAYTPTQWKGGELVTDPALVNKSIKPRRFYYAPIGDGVVAADGVELKRLPRDLTPKVEVIQQRIVEKSDRGRPGVRITEKTWSTGAPTEDSLKGYGHSDNPNEFPASDAGRGSRASEPDAFASLADQLGPSVRPTSAQSAPPPSKNGFGGDTGTAPKDWKRGPAEDGAAGHPKNWEGDGGPRMGGRGAGRPNGGGGPYDGSSRSTPLDFGKAPAANGLGGGAADLPLSGRSSAASTGLYEPGMRYEVKKDYRVTNPRELIHQYATTTPVTVIDPSLETTRTITRQHYTQTVEESFGPYPPYTSPPNVPSPLKFVQQLRDETMTESQRQANRQQQSMSASSRDSNFEQRIEEIRRSTSRQASSDPMVEQLSSRLQHSGLK</sequence>
<feature type="region of interest" description="Disordered" evidence="1">
    <location>
        <begin position="389"/>
        <end position="449"/>
    </location>
</feature>
<feature type="compositionally biased region" description="Polar residues" evidence="1">
    <location>
        <begin position="427"/>
        <end position="449"/>
    </location>
</feature>
<dbReference type="Proteomes" id="UP001620645">
    <property type="component" value="Unassembled WGS sequence"/>
</dbReference>
<reference evidence="2 3" key="1">
    <citation type="submission" date="2024-10" db="EMBL/GenBank/DDBJ databases">
        <authorList>
            <person name="Kim D."/>
        </authorList>
    </citation>
    <scope>NUCLEOTIDE SEQUENCE [LARGE SCALE GENOMIC DNA]</scope>
    <source>
        <strain evidence="2">Taebaek</strain>
    </source>
</reference>
<evidence type="ECO:0000313" key="3">
    <source>
        <dbReference type="Proteomes" id="UP001620645"/>
    </source>
</evidence>
<name>A0ABD2KJS7_HETSC</name>
<comment type="caution">
    <text evidence="2">The sequence shown here is derived from an EMBL/GenBank/DDBJ whole genome shotgun (WGS) entry which is preliminary data.</text>
</comment>
<evidence type="ECO:0000313" key="2">
    <source>
        <dbReference type="EMBL" id="KAL3103106.1"/>
    </source>
</evidence>
<accession>A0ABD2KJS7</accession>
<keyword evidence="3" id="KW-1185">Reference proteome</keyword>
<feature type="region of interest" description="Disordered" evidence="1">
    <location>
        <begin position="138"/>
        <end position="299"/>
    </location>
</feature>
<proteinExistence type="predicted"/>